<sequence length="480" mass="51077">MHDNRLTRSKTPRPGVGIVHLGLGAFYRAFGAIYVAEAMQAAGGDWGVIGVSLQSPGTRDALAPQDWAYTSVTLRPEGDLAQVIEVLDHVLVAPEDPAAVLRAMVDPAVRIVSLTVTEKGYCHAPATGALNRDHPDIIHDLAHDLPRSAPGYIVRALQLRRLAGHAPFTVLTCDNLPENGKLVRGVVLDLARLIDPALADWIAEKGRFPATMVDRITPATTQDDIARVARLTGRHDAAPVLHEDFRQWAIEDDFVGGARPDFAAAGAALVPDVTAYEHMKLRMLNGTHSALAYLGYLAGHETIAQTVADPDFAAFLRALWADEIAPVVDAPAGVSLPDYAEALFERYANPAIRHRTWQIAMDGSQKLPQRILGTLAANLDAGRAAPGLCLVVAGWMHYVAGKDEKGAAIDVKDPLAAQLRAICDAADSPADRVRGLLAVRAVFPATLAARIEGPVIAAAEDLARHGAKQAVAACAQSVVA</sequence>
<dbReference type="InterPro" id="IPR008927">
    <property type="entry name" value="6-PGluconate_DH-like_C_sf"/>
</dbReference>
<dbReference type="EMBL" id="CP021431">
    <property type="protein sequence ID" value="ARU01183.1"/>
    <property type="molecule type" value="Genomic_DNA"/>
</dbReference>
<proteinExistence type="predicted"/>
<dbReference type="PANTHER" id="PTHR43362">
    <property type="entry name" value="MANNITOL DEHYDROGENASE DSF1-RELATED"/>
    <property type="match status" value="1"/>
</dbReference>
<dbReference type="InterPro" id="IPR050988">
    <property type="entry name" value="Mannitol_DH/Oxidoreductase"/>
</dbReference>
<feature type="domain" description="Mannitol dehydrogenase N-terminal" evidence="2">
    <location>
        <begin position="17"/>
        <end position="257"/>
    </location>
</feature>
<dbReference type="Pfam" id="PF01232">
    <property type="entry name" value="Mannitol_dh"/>
    <property type="match status" value="1"/>
</dbReference>
<protein>
    <submittedName>
        <fullName evidence="4">Polyol:NADP oxidoreductase</fullName>
        <ecNumber evidence="4">1.1.1.-</ecNumber>
    </submittedName>
</protein>
<dbReference type="KEGG" id="lvs:LOKVESSMR4R_01870"/>
<dbReference type="PANTHER" id="PTHR43362:SF1">
    <property type="entry name" value="MANNITOL DEHYDROGENASE 2-RELATED"/>
    <property type="match status" value="1"/>
</dbReference>
<keyword evidence="5" id="KW-1185">Reference proteome</keyword>
<dbReference type="Proteomes" id="UP000195273">
    <property type="component" value="Chromosome"/>
</dbReference>
<evidence type="ECO:0000256" key="1">
    <source>
        <dbReference type="ARBA" id="ARBA00023002"/>
    </source>
</evidence>
<name>A0A1Y0EC68_9RHOB</name>
<dbReference type="InterPro" id="IPR013131">
    <property type="entry name" value="Mannitol_DH_N"/>
</dbReference>
<evidence type="ECO:0000313" key="5">
    <source>
        <dbReference type="Proteomes" id="UP000195273"/>
    </source>
</evidence>
<dbReference type="InterPro" id="IPR013328">
    <property type="entry name" value="6PGD_dom2"/>
</dbReference>
<dbReference type="Pfam" id="PF08125">
    <property type="entry name" value="Mannitol_dh_C"/>
    <property type="match status" value="1"/>
</dbReference>
<dbReference type="EC" id="1.1.1.-" evidence="4"/>
<dbReference type="Gene3D" id="3.40.50.720">
    <property type="entry name" value="NAD(P)-binding Rossmann-like Domain"/>
    <property type="match status" value="1"/>
</dbReference>
<evidence type="ECO:0000259" key="2">
    <source>
        <dbReference type="Pfam" id="PF01232"/>
    </source>
</evidence>
<dbReference type="Gene3D" id="1.10.1040.10">
    <property type="entry name" value="N-(1-d-carboxylethyl)-l-norvaline Dehydrogenase, domain 2"/>
    <property type="match status" value="1"/>
</dbReference>
<dbReference type="AlphaFoldDB" id="A0A1Y0EC68"/>
<reference evidence="4 5" key="1">
    <citation type="submission" date="2017-05" db="EMBL/GenBank/DDBJ databases">
        <title>Genome Sequence of Loktanella vestfoldensis Strain SMR4r Isolated from a Culture of the Diatom Skeletonema marinoi.</title>
        <authorList>
            <person name="Topel M."/>
            <person name="Pinder M.I.M."/>
            <person name="Johansson O.N."/>
            <person name="Kourtchenko O."/>
            <person name="Godhe A."/>
            <person name="Clarke A.K."/>
        </authorList>
    </citation>
    <scope>NUCLEOTIDE SEQUENCE [LARGE SCALE GENOMIC DNA]</scope>
    <source>
        <strain evidence="4 5">SMR4r</strain>
    </source>
</reference>
<dbReference type="InterPro" id="IPR000669">
    <property type="entry name" value="Mannitol_DH"/>
</dbReference>
<dbReference type="GO" id="GO:0016616">
    <property type="term" value="F:oxidoreductase activity, acting on the CH-OH group of donors, NAD or NADP as acceptor"/>
    <property type="evidence" value="ECO:0007669"/>
    <property type="project" value="TreeGrafter"/>
</dbReference>
<accession>A0A1Y0EC68</accession>
<dbReference type="InterPro" id="IPR013118">
    <property type="entry name" value="Mannitol_DH_C"/>
</dbReference>
<dbReference type="SUPFAM" id="SSF48179">
    <property type="entry name" value="6-phosphogluconate dehydrogenase C-terminal domain-like"/>
    <property type="match status" value="1"/>
</dbReference>
<dbReference type="InterPro" id="IPR036291">
    <property type="entry name" value="NAD(P)-bd_dom_sf"/>
</dbReference>
<organism evidence="4 5">
    <name type="scientific">Yoonia vestfoldensis</name>
    <dbReference type="NCBI Taxonomy" id="245188"/>
    <lineage>
        <taxon>Bacteria</taxon>
        <taxon>Pseudomonadati</taxon>
        <taxon>Pseudomonadota</taxon>
        <taxon>Alphaproteobacteria</taxon>
        <taxon>Rhodobacterales</taxon>
        <taxon>Paracoccaceae</taxon>
        <taxon>Yoonia</taxon>
    </lineage>
</organism>
<dbReference type="SUPFAM" id="SSF51735">
    <property type="entry name" value="NAD(P)-binding Rossmann-fold domains"/>
    <property type="match status" value="1"/>
</dbReference>
<gene>
    <name evidence="4" type="primary">por</name>
    <name evidence="4" type="ORF">LOKVESSMR4R_01870</name>
</gene>
<keyword evidence="1 4" id="KW-0560">Oxidoreductase</keyword>
<feature type="domain" description="Mannitol dehydrogenase C-terminal" evidence="3">
    <location>
        <begin position="272"/>
        <end position="447"/>
    </location>
</feature>
<evidence type="ECO:0000259" key="3">
    <source>
        <dbReference type="Pfam" id="PF08125"/>
    </source>
</evidence>
<dbReference type="PRINTS" id="PR00084">
    <property type="entry name" value="MTLDHDRGNASE"/>
</dbReference>
<evidence type="ECO:0000313" key="4">
    <source>
        <dbReference type="EMBL" id="ARU01183.1"/>
    </source>
</evidence>